<keyword evidence="3" id="KW-1185">Reference proteome</keyword>
<feature type="compositionally biased region" description="Polar residues" evidence="1">
    <location>
        <begin position="14"/>
        <end position="37"/>
    </location>
</feature>
<proteinExistence type="predicted"/>
<evidence type="ECO:0000313" key="4">
    <source>
        <dbReference type="WBParaSite" id="SCUD_0002106601-mRNA-1"/>
    </source>
</evidence>
<reference evidence="4" key="1">
    <citation type="submission" date="2016-06" db="UniProtKB">
        <authorList>
            <consortium name="WormBaseParasite"/>
        </authorList>
    </citation>
    <scope>IDENTIFICATION</scope>
</reference>
<accession>A0A183L164</accession>
<gene>
    <name evidence="2" type="ORF">SCUD_LOCUS21062</name>
</gene>
<feature type="compositionally biased region" description="Basic and acidic residues" evidence="1">
    <location>
        <begin position="1"/>
        <end position="13"/>
    </location>
</feature>
<dbReference type="Gene3D" id="3.60.10.10">
    <property type="entry name" value="Endonuclease/exonuclease/phosphatase"/>
    <property type="match status" value="1"/>
</dbReference>
<evidence type="ECO:0000313" key="3">
    <source>
        <dbReference type="Proteomes" id="UP000279833"/>
    </source>
</evidence>
<dbReference type="WBParaSite" id="SCUD_0002106601-mRNA-1">
    <property type="protein sequence ID" value="SCUD_0002106601-mRNA-1"/>
    <property type="gene ID" value="SCUD_0002106601"/>
</dbReference>
<dbReference type="Proteomes" id="UP000279833">
    <property type="component" value="Unassembled WGS sequence"/>
</dbReference>
<protein>
    <submittedName>
        <fullName evidence="4">Craniofacial development protein 2-like</fullName>
    </submittedName>
</protein>
<feature type="region of interest" description="Disordered" evidence="1">
    <location>
        <begin position="1"/>
        <end position="37"/>
    </location>
</feature>
<dbReference type="AlphaFoldDB" id="A0A183L164"/>
<dbReference type="EMBL" id="UZAK01045669">
    <property type="protein sequence ID" value="VDP74216.1"/>
    <property type="molecule type" value="Genomic_DNA"/>
</dbReference>
<evidence type="ECO:0000313" key="2">
    <source>
        <dbReference type="EMBL" id="VDP74216.1"/>
    </source>
</evidence>
<reference evidence="2 3" key="2">
    <citation type="submission" date="2018-11" db="EMBL/GenBank/DDBJ databases">
        <authorList>
            <consortium name="Pathogen Informatics"/>
        </authorList>
    </citation>
    <scope>NUCLEOTIDE SEQUENCE [LARGE SCALE GENOMIC DNA]</scope>
    <source>
        <strain evidence="2">Dakar</strain>
        <strain evidence="3">Dakar, Senegal</strain>
    </source>
</reference>
<dbReference type="InterPro" id="IPR036691">
    <property type="entry name" value="Endo/exonu/phosph_ase_sf"/>
</dbReference>
<name>A0A183L164_9TREM</name>
<dbReference type="STRING" id="6186.A0A183L164"/>
<dbReference type="SUPFAM" id="SSF56219">
    <property type="entry name" value="DNase I-like"/>
    <property type="match status" value="1"/>
</dbReference>
<sequence>MERPDNVGDREDQSNNNGNEEIQIGSTGNQRNPLDPSWTTKAKYGRDAAILWPPSFKTKKEGITTNFIQCYAPTNDINDDNKDRFYERLQSIIEKCPRKDLTIPMGDPNAIVGIDNIGYEDIMGQHGLTGTEKRKRRKICKSMCIQQIGHRSHNIST</sequence>
<evidence type="ECO:0000256" key="1">
    <source>
        <dbReference type="SAM" id="MobiDB-lite"/>
    </source>
</evidence>
<organism evidence="4">
    <name type="scientific">Schistosoma curassoni</name>
    <dbReference type="NCBI Taxonomy" id="6186"/>
    <lineage>
        <taxon>Eukaryota</taxon>
        <taxon>Metazoa</taxon>
        <taxon>Spiralia</taxon>
        <taxon>Lophotrochozoa</taxon>
        <taxon>Platyhelminthes</taxon>
        <taxon>Trematoda</taxon>
        <taxon>Digenea</taxon>
        <taxon>Strigeidida</taxon>
        <taxon>Schistosomatoidea</taxon>
        <taxon>Schistosomatidae</taxon>
        <taxon>Schistosoma</taxon>
    </lineage>
</organism>